<evidence type="ECO:0000313" key="6">
    <source>
        <dbReference type="EMBL" id="CAB3981126.1"/>
    </source>
</evidence>
<accession>A0A6S7FYU4</accession>
<dbReference type="SUPFAM" id="SSF50978">
    <property type="entry name" value="WD40 repeat-like"/>
    <property type="match status" value="1"/>
</dbReference>
<dbReference type="PROSITE" id="PS50082">
    <property type="entry name" value="WD_REPEATS_2"/>
    <property type="match status" value="3"/>
</dbReference>
<evidence type="ECO:0000256" key="1">
    <source>
        <dbReference type="ARBA" id="ARBA00004123"/>
    </source>
</evidence>
<dbReference type="GO" id="GO:0003682">
    <property type="term" value="F:chromatin binding"/>
    <property type="evidence" value="ECO:0007669"/>
    <property type="project" value="TreeGrafter"/>
</dbReference>
<feature type="region of interest" description="Disordered" evidence="5">
    <location>
        <begin position="1045"/>
        <end position="1111"/>
    </location>
</feature>
<dbReference type="SMART" id="SM00320">
    <property type="entry name" value="WD40"/>
    <property type="match status" value="6"/>
</dbReference>
<dbReference type="Proteomes" id="UP001152795">
    <property type="component" value="Unassembled WGS sequence"/>
</dbReference>
<dbReference type="GO" id="GO:0000278">
    <property type="term" value="P:mitotic cell cycle"/>
    <property type="evidence" value="ECO:0007669"/>
    <property type="project" value="TreeGrafter"/>
</dbReference>
<dbReference type="InterPro" id="IPR036322">
    <property type="entry name" value="WD40_repeat_dom_sf"/>
</dbReference>
<dbReference type="CDD" id="cd21993">
    <property type="entry name" value="HMG-box_WDHD1"/>
    <property type="match status" value="1"/>
</dbReference>
<feature type="compositionally biased region" description="Basic and acidic residues" evidence="5">
    <location>
        <begin position="989"/>
        <end position="1007"/>
    </location>
</feature>
<evidence type="ECO:0000256" key="3">
    <source>
        <dbReference type="ARBA" id="ARBA00022737"/>
    </source>
</evidence>
<evidence type="ECO:0000256" key="5">
    <source>
        <dbReference type="SAM" id="MobiDB-lite"/>
    </source>
</evidence>
<dbReference type="InterPro" id="IPR055339">
    <property type="entry name" value="HMG-box_WDHD1"/>
</dbReference>
<organism evidence="6 7">
    <name type="scientific">Paramuricea clavata</name>
    <name type="common">Red gorgonian</name>
    <name type="synonym">Violescent sea-whip</name>
    <dbReference type="NCBI Taxonomy" id="317549"/>
    <lineage>
        <taxon>Eukaryota</taxon>
        <taxon>Metazoa</taxon>
        <taxon>Cnidaria</taxon>
        <taxon>Anthozoa</taxon>
        <taxon>Octocorallia</taxon>
        <taxon>Malacalcyonacea</taxon>
        <taxon>Plexauridae</taxon>
        <taxon>Paramuricea</taxon>
    </lineage>
</organism>
<feature type="compositionally biased region" description="Acidic residues" evidence="5">
    <location>
        <begin position="817"/>
        <end position="832"/>
    </location>
</feature>
<name>A0A6S7FYU4_PARCT</name>
<dbReference type="Pfam" id="PF20946">
    <property type="entry name" value="Ctf4_C"/>
    <property type="match status" value="1"/>
</dbReference>
<feature type="compositionally biased region" description="Basic and acidic residues" evidence="5">
    <location>
        <begin position="1090"/>
        <end position="1111"/>
    </location>
</feature>
<proteinExistence type="predicted"/>
<feature type="compositionally biased region" description="Acidic residues" evidence="5">
    <location>
        <begin position="868"/>
        <end position="893"/>
    </location>
</feature>
<evidence type="ECO:0000256" key="2">
    <source>
        <dbReference type="ARBA" id="ARBA00022574"/>
    </source>
</evidence>
<reference evidence="6" key="1">
    <citation type="submission" date="2020-04" db="EMBL/GenBank/DDBJ databases">
        <authorList>
            <person name="Alioto T."/>
            <person name="Alioto T."/>
            <person name="Gomez Garrido J."/>
        </authorList>
    </citation>
    <scope>NUCLEOTIDE SEQUENCE</scope>
    <source>
        <strain evidence="6">A484AB</strain>
    </source>
</reference>
<protein>
    <submittedName>
        <fullName evidence="6">WD repeat and HMG-box DNA-binding 1</fullName>
    </submittedName>
</protein>
<dbReference type="GO" id="GO:0006261">
    <property type="term" value="P:DNA-templated DNA replication"/>
    <property type="evidence" value="ECO:0007669"/>
    <property type="project" value="InterPro"/>
</dbReference>
<keyword evidence="2" id="KW-0853">WD repeat</keyword>
<comment type="subcellular location">
    <subcellularLocation>
        <location evidence="1">Nucleus</location>
    </subcellularLocation>
</comment>
<keyword evidence="4" id="KW-0539">Nucleus</keyword>
<feature type="compositionally biased region" description="Basic and acidic residues" evidence="5">
    <location>
        <begin position="951"/>
        <end position="965"/>
    </location>
</feature>
<feature type="region of interest" description="Disordered" evidence="5">
    <location>
        <begin position="837"/>
        <end position="1015"/>
    </location>
</feature>
<keyword evidence="3" id="KW-0677">Repeat</keyword>
<dbReference type="OrthoDB" id="427368at2759"/>
<evidence type="ECO:0000313" key="7">
    <source>
        <dbReference type="Proteomes" id="UP001152795"/>
    </source>
</evidence>
<dbReference type="Pfam" id="PF24817">
    <property type="entry name" value="WD40_WDHD1_1st"/>
    <property type="match status" value="1"/>
</dbReference>
<feature type="compositionally biased region" description="Acidic residues" evidence="5">
    <location>
        <begin position="352"/>
        <end position="375"/>
    </location>
</feature>
<sequence length="1133" mass="125775">MPVDLKPMRYAHSEGHTDVCYDDNGRYLVTCGSDGDVRIYDGFDDDDPESFRAGENVTAVTFKNERIVTGADNAVQIYTFPNGSPDGMITRFTASINSICYSQSGKYLAAGASDFNIKVVQVSDSSHKSLKGHEAPILSVTLDPDEEFLASSSCDGTVKVWDWKEQKCLKSLNLLPKNNDISTSKSLCRLAFQPKGKKYLAVPVDKEVKIYERGTWNNIFSLKDGDGSSESISIAKWSPSGNYLATASVNGEILIWSIKTKQVIERTQHDKSLAITCLVWNPKMNGEIAYTDNQGQLGVCSDVLPTNSAPAMKKAQNMDPLDMMADDLGDDASETGSLLGVKKRSRVKNSWFDDEADDDDGEVGEQGGDEDDENTTDLGKIKAELAGPMGLDTEDNPLQDDAKSETTETNIRPVVIQQPLTIQQQPFQPGSTPVHLMQRFMVWNNIGIVRCHSDEEPASIDIEFHDSSLHHSMNIINHMNHTIAALSDTAVLLACQASEELPSKLLCLHFGTWDRSKEWSVSMPQGEDIMAVAVGSTWAAVVTNQDLLRIFTIGGLQTALVSLPGPVVCMSGHGSQLIAVYHNGMGLPGSQCLAVKLIDLDTSTQVIADQRLPLSPKANLSWLGFSLEGTPASVDSLGIVRLLNRSLGNTWSVVANTKIQVKRASDNYWVVGLTETSEQIRCVLCTGSTYPPTLPRPLVSTLPLQMAVCEVGTEKGQLEENHLRSRLLMNRLEYDKERGIPLEENLYEQSQTEIKQLLMKLFALSCKTDRDFRAMEVCELLPDAYSVSLAIKYASRNRRMNLAQRLDELAQRKAEEEAAAEQEEDGVENGYEDDIVESRQSVEHGSHGRSRSIGRGNKMKNTQGNMETQDDEEEEDMEEGQQEDVEDDAEENSAEVVESKTAVASRPSLGALPKRHSYDPVYSQDTPQRSNPFKVTKEKPTTHGNGGFFENVEKEKQILAKKAAEKSPSSETKKSKGGKQMTLFSKKKQKEDKKQEKAEEKQTEAKPSKPKKNAFHCWLENMKPLFQEENPDLSDGEIMKLAMKQWRETPKEEKQVWEKTAKGNVSTVKNEVKESGQGDDSEVGEKKRKRLEEEGEERKSESSLEEKENISKKVKTFDKQKVNSKLAGFAFSK</sequence>
<dbReference type="Gene3D" id="2.130.10.10">
    <property type="entry name" value="YVTN repeat-like/Quinoprotein amine dehydrogenase"/>
    <property type="match status" value="2"/>
</dbReference>
<comment type="caution">
    <text evidence="6">The sequence shown here is derived from an EMBL/GenBank/DDBJ whole genome shotgun (WGS) entry which is preliminary data.</text>
</comment>
<dbReference type="InterPro" id="IPR036910">
    <property type="entry name" value="HMG_box_dom_sf"/>
</dbReference>
<feature type="compositionally biased region" description="Basic and acidic residues" evidence="5">
    <location>
        <begin position="837"/>
        <end position="846"/>
    </location>
</feature>
<gene>
    <name evidence="6" type="ORF">PACLA_8A051969</name>
</gene>
<dbReference type="AlphaFoldDB" id="A0A6S7FYU4"/>
<dbReference type="InterPro" id="IPR048591">
    <property type="entry name" value="WDHD1/CFT4_hel"/>
</dbReference>
<dbReference type="PROSITE" id="PS50294">
    <property type="entry name" value="WD_REPEATS_REGION"/>
    <property type="match status" value="2"/>
</dbReference>
<dbReference type="CDD" id="cd00200">
    <property type="entry name" value="WD40"/>
    <property type="match status" value="1"/>
</dbReference>
<dbReference type="InterPro" id="IPR009071">
    <property type="entry name" value="HMG_box_dom"/>
</dbReference>
<evidence type="ECO:0000256" key="4">
    <source>
        <dbReference type="ARBA" id="ARBA00023242"/>
    </source>
</evidence>
<dbReference type="GO" id="GO:0043596">
    <property type="term" value="C:nuclear replication fork"/>
    <property type="evidence" value="ECO:0007669"/>
    <property type="project" value="TreeGrafter"/>
</dbReference>
<dbReference type="Pfam" id="PF12341">
    <property type="entry name" value="Mcl1_mid"/>
    <property type="match status" value="1"/>
</dbReference>
<dbReference type="SUPFAM" id="SSF47095">
    <property type="entry name" value="HMG-box"/>
    <property type="match status" value="1"/>
</dbReference>
<dbReference type="SMART" id="SM00398">
    <property type="entry name" value="HMG"/>
    <property type="match status" value="1"/>
</dbReference>
<dbReference type="Pfam" id="PF00505">
    <property type="entry name" value="HMG_box"/>
    <property type="match status" value="1"/>
</dbReference>
<dbReference type="InterPro" id="IPR022100">
    <property type="entry name" value="WDHD1/CFT4_beta-prop_2nd"/>
</dbReference>
<feature type="compositionally biased region" description="Polar residues" evidence="5">
    <location>
        <begin position="923"/>
        <end position="933"/>
    </location>
</feature>
<dbReference type="InterPro" id="IPR001680">
    <property type="entry name" value="WD40_rpt"/>
</dbReference>
<dbReference type="PANTHER" id="PTHR19932">
    <property type="entry name" value="WD REPEAT AND HMG-BOX DNA BINDING PROTEIN"/>
    <property type="match status" value="1"/>
</dbReference>
<dbReference type="GO" id="GO:0006281">
    <property type="term" value="P:DNA repair"/>
    <property type="evidence" value="ECO:0007669"/>
    <property type="project" value="TreeGrafter"/>
</dbReference>
<dbReference type="PANTHER" id="PTHR19932:SF10">
    <property type="entry name" value="WD REPEAT AND HMG-BOX DNA-BINDING PROTEIN 1"/>
    <property type="match status" value="1"/>
</dbReference>
<dbReference type="GO" id="GO:0003677">
    <property type="term" value="F:DNA binding"/>
    <property type="evidence" value="ECO:0007669"/>
    <property type="project" value="UniProtKB-UniRule"/>
</dbReference>
<dbReference type="InterPro" id="IPR015943">
    <property type="entry name" value="WD40/YVTN_repeat-like_dom_sf"/>
</dbReference>
<keyword evidence="7" id="KW-1185">Reference proteome</keyword>
<feature type="compositionally biased region" description="Basic and acidic residues" evidence="5">
    <location>
        <begin position="1045"/>
        <end position="1061"/>
    </location>
</feature>
<keyword evidence="6" id="KW-0238">DNA-binding</keyword>
<dbReference type="InterPro" id="IPR057646">
    <property type="entry name" value="WD40_WDHD1_1st"/>
</dbReference>
<dbReference type="Gene3D" id="1.10.30.10">
    <property type="entry name" value="High mobility group box domain"/>
    <property type="match status" value="1"/>
</dbReference>
<dbReference type="PROSITE" id="PS50118">
    <property type="entry name" value="HMG_BOX_2"/>
    <property type="match status" value="1"/>
</dbReference>
<dbReference type="EMBL" id="CACRXK020000356">
    <property type="protein sequence ID" value="CAB3981126.1"/>
    <property type="molecule type" value="Genomic_DNA"/>
</dbReference>
<feature type="region of interest" description="Disordered" evidence="5">
    <location>
        <begin position="813"/>
        <end position="832"/>
    </location>
</feature>
<feature type="region of interest" description="Disordered" evidence="5">
    <location>
        <begin position="352"/>
        <end position="408"/>
    </location>
</feature>